<protein>
    <submittedName>
        <fullName evidence="6">SCP domain-containing protein</fullName>
    </submittedName>
</protein>
<dbReference type="STRING" id="70667.A0A183SMJ4"/>
<evidence type="ECO:0000313" key="6">
    <source>
        <dbReference type="WBParaSite" id="SSLN_0000562101-mRNA-1"/>
    </source>
</evidence>
<keyword evidence="2" id="KW-0732">Signal</keyword>
<dbReference type="InterPro" id="IPR014044">
    <property type="entry name" value="CAP_dom"/>
</dbReference>
<feature type="chain" id="PRO_5043141250" evidence="2">
    <location>
        <begin position="22"/>
        <end position="280"/>
    </location>
</feature>
<organism evidence="6">
    <name type="scientific">Schistocephalus solidus</name>
    <name type="common">Tapeworm</name>
    <dbReference type="NCBI Taxonomy" id="70667"/>
    <lineage>
        <taxon>Eukaryota</taxon>
        <taxon>Metazoa</taxon>
        <taxon>Spiralia</taxon>
        <taxon>Lophotrochozoa</taxon>
        <taxon>Platyhelminthes</taxon>
        <taxon>Cestoda</taxon>
        <taxon>Eucestoda</taxon>
        <taxon>Diphyllobothriidea</taxon>
        <taxon>Diphyllobothriidae</taxon>
        <taxon>Schistocephalus</taxon>
    </lineage>
</organism>
<dbReference type="SUPFAM" id="SSF55797">
    <property type="entry name" value="PR-1-like"/>
    <property type="match status" value="1"/>
</dbReference>
<evidence type="ECO:0000259" key="3">
    <source>
        <dbReference type="SMART" id="SM00198"/>
    </source>
</evidence>
<gene>
    <name evidence="4" type="ORF">SSLN_LOCUS5442</name>
</gene>
<evidence type="ECO:0000313" key="4">
    <source>
        <dbReference type="EMBL" id="VDL91827.1"/>
    </source>
</evidence>
<dbReference type="WBParaSite" id="SSLN_0000562101-mRNA-1">
    <property type="protein sequence ID" value="SSLN_0000562101-mRNA-1"/>
    <property type="gene ID" value="SSLN_0000562101"/>
</dbReference>
<reference evidence="6" key="1">
    <citation type="submission" date="2016-06" db="UniProtKB">
        <authorList>
            <consortium name="WormBaseParasite"/>
        </authorList>
    </citation>
    <scope>IDENTIFICATION</scope>
</reference>
<dbReference type="Gene3D" id="3.40.33.10">
    <property type="entry name" value="CAP"/>
    <property type="match status" value="1"/>
</dbReference>
<accession>A0A183SMJ4</accession>
<keyword evidence="1" id="KW-0812">Transmembrane</keyword>
<feature type="transmembrane region" description="Helical" evidence="1">
    <location>
        <begin position="246"/>
        <end position="273"/>
    </location>
</feature>
<evidence type="ECO:0000256" key="1">
    <source>
        <dbReference type="SAM" id="Phobius"/>
    </source>
</evidence>
<feature type="domain" description="SCP" evidence="3">
    <location>
        <begin position="29"/>
        <end position="172"/>
    </location>
</feature>
<dbReference type="OrthoDB" id="10250153at2759"/>
<evidence type="ECO:0000256" key="2">
    <source>
        <dbReference type="SAM" id="SignalP"/>
    </source>
</evidence>
<keyword evidence="1" id="KW-1133">Transmembrane helix</keyword>
<dbReference type="Pfam" id="PF00188">
    <property type="entry name" value="CAP"/>
    <property type="match status" value="1"/>
</dbReference>
<name>A0A183SMJ4_SCHSO</name>
<evidence type="ECO:0000313" key="5">
    <source>
        <dbReference type="Proteomes" id="UP000275846"/>
    </source>
</evidence>
<keyword evidence="5" id="KW-1185">Reference proteome</keyword>
<dbReference type="InterPro" id="IPR001283">
    <property type="entry name" value="CRISP-related"/>
</dbReference>
<dbReference type="Proteomes" id="UP000275846">
    <property type="component" value="Unassembled WGS sequence"/>
</dbReference>
<dbReference type="PANTHER" id="PTHR10334">
    <property type="entry name" value="CYSTEINE-RICH SECRETORY PROTEIN-RELATED"/>
    <property type="match status" value="1"/>
</dbReference>
<keyword evidence="1" id="KW-0472">Membrane</keyword>
<sequence length="280" mass="30906">MLVHAGITALLVLSNVCLTNGDAGFPSEVEQQYIVRLHNYYRRKVVPPAADMQALSWSPQLAHMADNLVLKCNFTLPNVKEIPEFWGTGVNMAYFPKQYGDLWKFAIPYWLDHGTNFDMPTRTCIRQPCTSYRVGVWAGAHNIGCSANWCPSILHGMEGYFAACLYEPKLEGQPRTSQYMPVSTGCQPRVTGVITPCRSPVLPRQLVSAAASHYGSVHPGHACSRYPTPQANSPSFLSSSTAHPSVIVFGAVVLITFTPLLLLLLLLLVILIINFTRKLS</sequence>
<dbReference type="SMART" id="SM00198">
    <property type="entry name" value="SCP"/>
    <property type="match status" value="1"/>
</dbReference>
<dbReference type="InterPro" id="IPR035940">
    <property type="entry name" value="CAP_sf"/>
</dbReference>
<feature type="signal peptide" evidence="2">
    <location>
        <begin position="1"/>
        <end position="21"/>
    </location>
</feature>
<dbReference type="EMBL" id="UYSU01033250">
    <property type="protein sequence ID" value="VDL91827.1"/>
    <property type="molecule type" value="Genomic_DNA"/>
</dbReference>
<proteinExistence type="predicted"/>
<dbReference type="AlphaFoldDB" id="A0A183SMJ4"/>
<reference evidence="4 5" key="2">
    <citation type="submission" date="2018-11" db="EMBL/GenBank/DDBJ databases">
        <authorList>
            <consortium name="Pathogen Informatics"/>
        </authorList>
    </citation>
    <scope>NUCLEOTIDE SEQUENCE [LARGE SCALE GENOMIC DNA]</scope>
    <source>
        <strain evidence="4 5">NST_G2</strain>
    </source>
</reference>